<dbReference type="AlphaFoldDB" id="A0A7X0MJ50"/>
<comment type="caution">
    <text evidence="1">The sequence shown here is derived from an EMBL/GenBank/DDBJ whole genome shotgun (WGS) entry which is preliminary data.</text>
</comment>
<reference evidence="1 2" key="1">
    <citation type="submission" date="2020-08" db="EMBL/GenBank/DDBJ databases">
        <title>Genomic Encyclopedia of Type Strains, Phase IV (KMG-V): Genome sequencing to study the core and pangenomes of soil and plant-associated prokaryotes.</title>
        <authorList>
            <person name="Whitman W."/>
        </authorList>
    </citation>
    <scope>NUCLEOTIDE SEQUENCE [LARGE SCALE GENOMIC DNA]</scope>
    <source>
        <strain evidence="1 2">M2T3</strain>
    </source>
</reference>
<accession>A0A7X0MJ50</accession>
<dbReference type="EMBL" id="JACHCC010000003">
    <property type="protein sequence ID" value="MBB6499250.1"/>
    <property type="molecule type" value="Genomic_DNA"/>
</dbReference>
<evidence type="ECO:0000313" key="2">
    <source>
        <dbReference type="Proteomes" id="UP000521017"/>
    </source>
</evidence>
<name>A0A7X0MJ50_9SPHI</name>
<sequence>MSIQYIPKLSITVTGSKSDLNPDVLHIEYEYFEK</sequence>
<proteinExistence type="predicted"/>
<organism evidence="1 2">
    <name type="scientific">Pedobacter cryoconitis</name>
    <dbReference type="NCBI Taxonomy" id="188932"/>
    <lineage>
        <taxon>Bacteria</taxon>
        <taxon>Pseudomonadati</taxon>
        <taxon>Bacteroidota</taxon>
        <taxon>Sphingobacteriia</taxon>
        <taxon>Sphingobacteriales</taxon>
        <taxon>Sphingobacteriaceae</taxon>
        <taxon>Pedobacter</taxon>
    </lineage>
</organism>
<gene>
    <name evidence="1" type="ORF">HDF25_001391</name>
</gene>
<dbReference type="Proteomes" id="UP000521017">
    <property type="component" value="Unassembled WGS sequence"/>
</dbReference>
<protein>
    <submittedName>
        <fullName evidence="1">Uncharacterized protein</fullName>
    </submittedName>
</protein>
<evidence type="ECO:0000313" key="1">
    <source>
        <dbReference type="EMBL" id="MBB6499250.1"/>
    </source>
</evidence>